<name>X1EKI7_9ZZZZ</name>
<feature type="non-terminal residue" evidence="2">
    <location>
        <position position="336"/>
    </location>
</feature>
<comment type="caution">
    <text evidence="2">The sequence shown here is derived from an EMBL/GenBank/DDBJ whole genome shotgun (WGS) entry which is preliminary data.</text>
</comment>
<organism evidence="2">
    <name type="scientific">marine sediment metagenome</name>
    <dbReference type="NCBI Taxonomy" id="412755"/>
    <lineage>
        <taxon>unclassified sequences</taxon>
        <taxon>metagenomes</taxon>
        <taxon>ecological metagenomes</taxon>
    </lineage>
</organism>
<feature type="coiled-coil region" evidence="1">
    <location>
        <begin position="60"/>
        <end position="94"/>
    </location>
</feature>
<dbReference type="AlphaFoldDB" id="X1EKI7"/>
<dbReference type="EMBL" id="BARU01006572">
    <property type="protein sequence ID" value="GAH33851.1"/>
    <property type="molecule type" value="Genomic_DNA"/>
</dbReference>
<reference evidence="2" key="1">
    <citation type="journal article" date="2014" name="Front. Microbiol.">
        <title>High frequency of phylogenetically diverse reductive dehalogenase-homologous genes in deep subseafloor sedimentary metagenomes.</title>
        <authorList>
            <person name="Kawai M."/>
            <person name="Futagami T."/>
            <person name="Toyoda A."/>
            <person name="Takaki Y."/>
            <person name="Nishi S."/>
            <person name="Hori S."/>
            <person name="Arai W."/>
            <person name="Tsubouchi T."/>
            <person name="Morono Y."/>
            <person name="Uchiyama I."/>
            <person name="Ito T."/>
            <person name="Fujiyama A."/>
            <person name="Inagaki F."/>
            <person name="Takami H."/>
        </authorList>
    </citation>
    <scope>NUCLEOTIDE SEQUENCE</scope>
    <source>
        <strain evidence="2">Expedition CK06-06</strain>
    </source>
</reference>
<gene>
    <name evidence="2" type="ORF">S03H2_12932</name>
</gene>
<evidence type="ECO:0000313" key="2">
    <source>
        <dbReference type="EMBL" id="GAH33851.1"/>
    </source>
</evidence>
<keyword evidence="1" id="KW-0175">Coiled coil</keyword>
<accession>X1EKI7</accession>
<sequence>MKPYHFSIAKWEFNTIFDEAKQVVLGRDKKIDDETHKVTEYFSSVEQIRTLKTEIEAINAGRKQGDLALLETELNKLQRQKMALKGTVERVIERQIRETLSQQSIFNPIDKYIKLKVGFPPLNFKLEKPPNLLVVSPRDKIESMREIVLLQDIGLPEMESIEAEVDELGVSSLVVGLGGFGGTYPTLVTDEASLQFTIDVVAEEWLHQYLTFKPLGFRYVLDLTGVSRSYEIATLTETLASMVSKEIGSIVYEEYYPQRENNGNQPQITASGFDFNREMRDIRRAVDKYLAQGEIEQAEEFMEQKRQYLASKGYYIRKLNQAYFAFYGTYADRPTS</sequence>
<protein>
    <submittedName>
        <fullName evidence="2">Uncharacterized protein</fullName>
    </submittedName>
</protein>
<proteinExistence type="predicted"/>
<evidence type="ECO:0000256" key="1">
    <source>
        <dbReference type="SAM" id="Coils"/>
    </source>
</evidence>